<dbReference type="CDD" id="cd06225">
    <property type="entry name" value="HAMP"/>
    <property type="match status" value="1"/>
</dbReference>
<evidence type="ECO:0000259" key="16">
    <source>
        <dbReference type="PROSITE" id="PS50885"/>
    </source>
</evidence>
<evidence type="ECO:0000256" key="9">
    <source>
        <dbReference type="ARBA" id="ARBA00022777"/>
    </source>
</evidence>
<keyword evidence="7 14" id="KW-0812">Transmembrane</keyword>
<accession>A0A6M0H8B0</accession>
<evidence type="ECO:0000256" key="8">
    <source>
        <dbReference type="ARBA" id="ARBA00022741"/>
    </source>
</evidence>
<dbReference type="SUPFAM" id="SSF55874">
    <property type="entry name" value="ATPase domain of HSP90 chaperone/DNA topoisomerase II/histidine kinase"/>
    <property type="match status" value="1"/>
</dbReference>
<dbReference type="EMBL" id="JAAGPU010000039">
    <property type="protein sequence ID" value="NEU06303.1"/>
    <property type="molecule type" value="Genomic_DNA"/>
</dbReference>
<keyword evidence="5" id="KW-0597">Phosphoprotein</keyword>
<evidence type="ECO:0000256" key="7">
    <source>
        <dbReference type="ARBA" id="ARBA00022692"/>
    </source>
</evidence>
<feature type="domain" description="Histidine kinase" evidence="15">
    <location>
        <begin position="249"/>
        <end position="455"/>
    </location>
</feature>
<dbReference type="Gene3D" id="6.10.340.10">
    <property type="match status" value="1"/>
</dbReference>
<dbReference type="Proteomes" id="UP000481872">
    <property type="component" value="Unassembled WGS sequence"/>
</dbReference>
<dbReference type="SMART" id="SM00304">
    <property type="entry name" value="HAMP"/>
    <property type="match status" value="1"/>
</dbReference>
<evidence type="ECO:0000256" key="2">
    <source>
        <dbReference type="ARBA" id="ARBA00004651"/>
    </source>
</evidence>
<dbReference type="PROSITE" id="PS50109">
    <property type="entry name" value="HIS_KIN"/>
    <property type="match status" value="1"/>
</dbReference>
<keyword evidence="13 14" id="KW-0472">Membrane</keyword>
<evidence type="ECO:0000313" key="17">
    <source>
        <dbReference type="EMBL" id="NEU06303.1"/>
    </source>
</evidence>
<dbReference type="PANTHER" id="PTHR45528">
    <property type="entry name" value="SENSOR HISTIDINE KINASE CPXA"/>
    <property type="match status" value="1"/>
</dbReference>
<dbReference type="CDD" id="cd00075">
    <property type="entry name" value="HATPase"/>
    <property type="match status" value="1"/>
</dbReference>
<keyword evidence="11 14" id="KW-1133">Transmembrane helix</keyword>
<comment type="subcellular location">
    <subcellularLocation>
        <location evidence="2">Cell membrane</location>
        <topology evidence="2">Multi-pass membrane protein</topology>
    </subcellularLocation>
</comment>
<keyword evidence="9 17" id="KW-0418">Kinase</keyword>
<dbReference type="InterPro" id="IPR003594">
    <property type="entry name" value="HATPase_dom"/>
</dbReference>
<dbReference type="InterPro" id="IPR003660">
    <property type="entry name" value="HAMP_dom"/>
</dbReference>
<comment type="caution">
    <text evidence="17">The sequence shown here is derived from an EMBL/GenBank/DDBJ whole genome shotgun (WGS) entry which is preliminary data.</text>
</comment>
<dbReference type="SUPFAM" id="SSF158472">
    <property type="entry name" value="HAMP domain-like"/>
    <property type="match status" value="1"/>
</dbReference>
<dbReference type="AlphaFoldDB" id="A0A6M0H8B0"/>
<dbReference type="SMART" id="SM00387">
    <property type="entry name" value="HATPase_c"/>
    <property type="match status" value="1"/>
</dbReference>
<evidence type="ECO:0000256" key="12">
    <source>
        <dbReference type="ARBA" id="ARBA00023012"/>
    </source>
</evidence>
<name>A0A6M0H8B0_9CLOT</name>
<dbReference type="Pfam" id="PF00672">
    <property type="entry name" value="HAMP"/>
    <property type="match status" value="1"/>
</dbReference>
<dbReference type="Gene3D" id="1.10.287.130">
    <property type="match status" value="1"/>
</dbReference>
<feature type="transmembrane region" description="Helical" evidence="14">
    <location>
        <begin position="164"/>
        <end position="181"/>
    </location>
</feature>
<reference evidence="17 18" key="1">
    <citation type="submission" date="2020-02" db="EMBL/GenBank/DDBJ databases">
        <title>Genome assembly of a novel Clostridium senegalense strain.</title>
        <authorList>
            <person name="Gupta T.B."/>
            <person name="Jauregui R."/>
            <person name="Maclean P."/>
            <person name="Nawarathana A."/>
            <person name="Brightwell G."/>
        </authorList>
    </citation>
    <scope>NUCLEOTIDE SEQUENCE [LARGE SCALE GENOMIC DNA]</scope>
    <source>
        <strain evidence="17 18">AGRFS4</strain>
    </source>
</reference>
<dbReference type="GO" id="GO:0005886">
    <property type="term" value="C:plasma membrane"/>
    <property type="evidence" value="ECO:0007669"/>
    <property type="project" value="UniProtKB-SubCell"/>
</dbReference>
<dbReference type="PROSITE" id="PS50885">
    <property type="entry name" value="HAMP"/>
    <property type="match status" value="1"/>
</dbReference>
<dbReference type="SUPFAM" id="SSF47384">
    <property type="entry name" value="Homodimeric domain of signal transducing histidine kinase"/>
    <property type="match status" value="1"/>
</dbReference>
<dbReference type="CDD" id="cd00082">
    <property type="entry name" value="HisKA"/>
    <property type="match status" value="1"/>
</dbReference>
<dbReference type="SMART" id="SM00388">
    <property type="entry name" value="HisKA"/>
    <property type="match status" value="1"/>
</dbReference>
<dbReference type="InterPro" id="IPR036890">
    <property type="entry name" value="HATPase_C_sf"/>
</dbReference>
<evidence type="ECO:0000256" key="13">
    <source>
        <dbReference type="ARBA" id="ARBA00023136"/>
    </source>
</evidence>
<evidence type="ECO:0000256" key="10">
    <source>
        <dbReference type="ARBA" id="ARBA00022840"/>
    </source>
</evidence>
<evidence type="ECO:0000259" key="15">
    <source>
        <dbReference type="PROSITE" id="PS50109"/>
    </source>
</evidence>
<comment type="catalytic activity">
    <reaction evidence="1">
        <text>ATP + protein L-histidine = ADP + protein N-phospho-L-histidine.</text>
        <dbReference type="EC" id="2.7.13.3"/>
    </reaction>
</comment>
<protein>
    <recommendedName>
        <fullName evidence="3">histidine kinase</fullName>
        <ecNumber evidence="3">2.7.13.3</ecNumber>
    </recommendedName>
</protein>
<evidence type="ECO:0000256" key="14">
    <source>
        <dbReference type="SAM" id="Phobius"/>
    </source>
</evidence>
<evidence type="ECO:0000256" key="5">
    <source>
        <dbReference type="ARBA" id="ARBA00022553"/>
    </source>
</evidence>
<evidence type="ECO:0000256" key="4">
    <source>
        <dbReference type="ARBA" id="ARBA00022475"/>
    </source>
</evidence>
<evidence type="ECO:0000256" key="3">
    <source>
        <dbReference type="ARBA" id="ARBA00012438"/>
    </source>
</evidence>
<dbReference type="InterPro" id="IPR050398">
    <property type="entry name" value="HssS/ArlS-like"/>
</dbReference>
<feature type="transmembrane region" description="Helical" evidence="14">
    <location>
        <begin position="12"/>
        <end position="32"/>
    </location>
</feature>
<dbReference type="GO" id="GO:0005524">
    <property type="term" value="F:ATP binding"/>
    <property type="evidence" value="ECO:0007669"/>
    <property type="project" value="UniProtKB-KW"/>
</dbReference>
<dbReference type="EC" id="2.7.13.3" evidence="3"/>
<keyword evidence="8" id="KW-0547">Nucleotide-binding</keyword>
<proteinExistence type="predicted"/>
<dbReference type="PANTHER" id="PTHR45528:SF1">
    <property type="entry name" value="SENSOR HISTIDINE KINASE CPXA"/>
    <property type="match status" value="1"/>
</dbReference>
<dbReference type="Gene3D" id="3.30.565.10">
    <property type="entry name" value="Histidine kinase-like ATPase, C-terminal domain"/>
    <property type="match status" value="1"/>
</dbReference>
<keyword evidence="10" id="KW-0067">ATP-binding</keyword>
<evidence type="ECO:0000256" key="6">
    <source>
        <dbReference type="ARBA" id="ARBA00022679"/>
    </source>
</evidence>
<feature type="domain" description="HAMP" evidence="16">
    <location>
        <begin position="183"/>
        <end position="234"/>
    </location>
</feature>
<keyword evidence="18" id="KW-1185">Reference proteome</keyword>
<keyword evidence="4" id="KW-1003">Cell membrane</keyword>
<keyword evidence="12" id="KW-0902">Two-component regulatory system</keyword>
<gene>
    <name evidence="17" type="ORF">G3M99_15930</name>
</gene>
<evidence type="ECO:0000313" key="18">
    <source>
        <dbReference type="Proteomes" id="UP000481872"/>
    </source>
</evidence>
<dbReference type="InterPro" id="IPR005467">
    <property type="entry name" value="His_kinase_dom"/>
</dbReference>
<keyword evidence="6" id="KW-0808">Transferase</keyword>
<dbReference type="Pfam" id="PF02518">
    <property type="entry name" value="HATPase_c"/>
    <property type="match status" value="1"/>
</dbReference>
<dbReference type="Pfam" id="PF00512">
    <property type="entry name" value="HisKA"/>
    <property type="match status" value="1"/>
</dbReference>
<dbReference type="InterPro" id="IPR003661">
    <property type="entry name" value="HisK_dim/P_dom"/>
</dbReference>
<dbReference type="GO" id="GO:0000155">
    <property type="term" value="F:phosphorelay sensor kinase activity"/>
    <property type="evidence" value="ECO:0007669"/>
    <property type="project" value="InterPro"/>
</dbReference>
<evidence type="ECO:0000256" key="1">
    <source>
        <dbReference type="ARBA" id="ARBA00000085"/>
    </source>
</evidence>
<evidence type="ECO:0000256" key="11">
    <source>
        <dbReference type="ARBA" id="ARBA00022989"/>
    </source>
</evidence>
<organism evidence="17 18">
    <name type="scientific">Clostridium senegalense</name>
    <dbReference type="NCBI Taxonomy" id="1465809"/>
    <lineage>
        <taxon>Bacteria</taxon>
        <taxon>Bacillati</taxon>
        <taxon>Bacillota</taxon>
        <taxon>Clostridia</taxon>
        <taxon>Eubacteriales</taxon>
        <taxon>Clostridiaceae</taxon>
        <taxon>Clostridium</taxon>
    </lineage>
</organism>
<sequence>MKIKINKKLSIGISLILFLVTIASILINNFFIGKYYIHEKRKILDKVENEISSSYVIKADEIQSIEEDNNVTIAYASLDRDIEDINGNILSQFESKGIKLNKFWVTKDTLDQLSEGSINKIYYQGKVKYKFLSKFILHNDYVFAIGISLPYLDETVNMVNKFNTYLMMFLLIITIILAIIFSKHITRPLEKLKLLSKDIANLNFRTEKIETNDEIGELATSINSMSVSLEKAHKDINSQNERLKALVSDISHELKTPLSLINIYAQGIEDGLDDGTYLETIKKQTENMSMLIDRLLYWAKLQKKPINKSKFSLKDSVVDIIKKYKLIIGESNIELILNVKEKEKYYIYADEEQIDIVLNNLVTNAIKYTNNKKIEISLIKSKDDIKITIKNGIKNHSNNDIESIWKPFYVLEKSRNKDLSGTGLGLSIVKDILENHNLKFGFETSDGSIEFYIIF</sequence>
<dbReference type="InterPro" id="IPR036097">
    <property type="entry name" value="HisK_dim/P_sf"/>
</dbReference>